<reference evidence="2" key="1">
    <citation type="journal article" date="2011" name="Nat. Biotechnol.">
        <title>Genome sequencing and comparison of two nonhuman primate animal models, the cynomolgus and Chinese rhesus macaques.</title>
        <authorList>
            <person name="Yan G."/>
            <person name="Zhang G."/>
            <person name="Fang X."/>
            <person name="Zhang Y."/>
            <person name="Li C."/>
            <person name="Ling F."/>
            <person name="Cooper D.N."/>
            <person name="Li Q."/>
            <person name="Li Y."/>
            <person name="van Gool A.J."/>
            <person name="Du H."/>
            <person name="Chen J."/>
            <person name="Chen R."/>
            <person name="Zhang P."/>
            <person name="Huang Z."/>
            <person name="Thompson J.R."/>
            <person name="Meng Y."/>
            <person name="Bai Y."/>
            <person name="Wang J."/>
            <person name="Zhuo M."/>
            <person name="Wang T."/>
            <person name="Huang Y."/>
            <person name="Wei L."/>
            <person name="Li J."/>
            <person name="Wang Z."/>
            <person name="Hu H."/>
            <person name="Yang P."/>
            <person name="Le L."/>
            <person name="Stenson P.D."/>
            <person name="Li B."/>
            <person name="Liu X."/>
            <person name="Ball E.V."/>
            <person name="An N."/>
            <person name="Huang Q."/>
            <person name="Zhang Y."/>
            <person name="Fan W."/>
            <person name="Zhang X."/>
            <person name="Li Y."/>
            <person name="Wang W."/>
            <person name="Katze M.G."/>
            <person name="Su B."/>
            <person name="Nielsen R."/>
            <person name="Yang H."/>
            <person name="Wang J."/>
            <person name="Wang X."/>
            <person name="Wang J."/>
        </authorList>
    </citation>
    <scope>NUCLEOTIDE SEQUENCE [LARGE SCALE GENOMIC DNA]</scope>
    <source>
        <strain evidence="2">CR-5</strain>
    </source>
</reference>
<dbReference type="Proteomes" id="UP000013456">
    <property type="component" value="Chromosome 6"/>
</dbReference>
<proteinExistence type="predicted"/>
<dbReference type="EMBL" id="CM001258">
    <property type="protein sequence ID" value="EHH26408.1"/>
    <property type="molecule type" value="Genomic_DNA"/>
</dbReference>
<protein>
    <submittedName>
        <fullName evidence="2">Uncharacterized protein</fullName>
    </submittedName>
</protein>
<feature type="compositionally biased region" description="Low complexity" evidence="1">
    <location>
        <begin position="27"/>
        <end position="44"/>
    </location>
</feature>
<organism evidence="2">
    <name type="scientific">Macaca mulatta</name>
    <name type="common">Rhesus macaque</name>
    <dbReference type="NCBI Taxonomy" id="9544"/>
    <lineage>
        <taxon>Eukaryota</taxon>
        <taxon>Metazoa</taxon>
        <taxon>Chordata</taxon>
        <taxon>Craniata</taxon>
        <taxon>Vertebrata</taxon>
        <taxon>Euteleostomi</taxon>
        <taxon>Mammalia</taxon>
        <taxon>Eutheria</taxon>
        <taxon>Euarchontoglires</taxon>
        <taxon>Primates</taxon>
        <taxon>Haplorrhini</taxon>
        <taxon>Catarrhini</taxon>
        <taxon>Cercopithecidae</taxon>
        <taxon>Cercopithecinae</taxon>
        <taxon>Macaca</taxon>
    </lineage>
</organism>
<evidence type="ECO:0000313" key="2">
    <source>
        <dbReference type="EMBL" id="EHH26408.1"/>
    </source>
</evidence>
<dbReference type="AlphaFoldDB" id="G7MUP1"/>
<feature type="compositionally biased region" description="Basic and acidic residues" evidence="1">
    <location>
        <begin position="8"/>
        <end position="25"/>
    </location>
</feature>
<accession>G7MUP1</accession>
<evidence type="ECO:0000256" key="1">
    <source>
        <dbReference type="SAM" id="MobiDB-lite"/>
    </source>
</evidence>
<feature type="non-terminal residue" evidence="2">
    <location>
        <position position="44"/>
    </location>
</feature>
<sequence length="44" mass="5511">KERKKERRKEGRKEREREKERKEGYPKSSLSSSKFLRFLGQWQN</sequence>
<feature type="non-terminal residue" evidence="2">
    <location>
        <position position="1"/>
    </location>
</feature>
<feature type="region of interest" description="Disordered" evidence="1">
    <location>
        <begin position="1"/>
        <end position="44"/>
    </location>
</feature>
<gene>
    <name evidence="2" type="ORF">EGK_16373</name>
</gene>
<name>G7MUP1_MACMU</name>